<dbReference type="PANTHER" id="PTHR11017:SF292">
    <property type="entry name" value="AAA+ ATPASE DOMAIN-CONTAINING PROTEIN"/>
    <property type="match status" value="1"/>
</dbReference>
<proteinExistence type="predicted"/>
<dbReference type="SUPFAM" id="SSF52058">
    <property type="entry name" value="L domain-like"/>
    <property type="match status" value="1"/>
</dbReference>
<accession>A0ABD3KID2</accession>
<dbReference type="InterPro" id="IPR032675">
    <property type="entry name" value="LRR_dom_sf"/>
</dbReference>
<dbReference type="PANTHER" id="PTHR11017">
    <property type="entry name" value="LEUCINE-RICH REPEAT-CONTAINING PROTEIN"/>
    <property type="match status" value="1"/>
</dbReference>
<dbReference type="AlphaFoldDB" id="A0ABD3KID2"/>
<evidence type="ECO:0000313" key="3">
    <source>
        <dbReference type="EMBL" id="KAL3739669.1"/>
    </source>
</evidence>
<dbReference type="Pfam" id="PF23286">
    <property type="entry name" value="LRR_13"/>
    <property type="match status" value="1"/>
</dbReference>
<dbReference type="Proteomes" id="UP001634007">
    <property type="component" value="Unassembled WGS sequence"/>
</dbReference>
<evidence type="ECO:0000259" key="2">
    <source>
        <dbReference type="Pfam" id="PF23286"/>
    </source>
</evidence>
<gene>
    <name evidence="3" type="ORF">ACJRO7_021000</name>
</gene>
<evidence type="ECO:0000256" key="1">
    <source>
        <dbReference type="ARBA" id="ARBA00022821"/>
    </source>
</evidence>
<dbReference type="InterPro" id="IPR058546">
    <property type="entry name" value="RPS4B/Roq1-like_LRR"/>
</dbReference>
<protein>
    <recommendedName>
        <fullName evidence="2">Disease resistance protein RPS4B/Roq1-like leucine-rich repeats domain-containing protein</fullName>
    </recommendedName>
</protein>
<reference evidence="3 4" key="1">
    <citation type="submission" date="2024-11" db="EMBL/GenBank/DDBJ databases">
        <title>Chromosome-level genome assembly of Eucalyptus globulus Labill. provides insights into its genome evolution.</title>
        <authorList>
            <person name="Li X."/>
        </authorList>
    </citation>
    <scope>NUCLEOTIDE SEQUENCE [LARGE SCALE GENOMIC DNA]</scope>
    <source>
        <strain evidence="3">CL2024</strain>
        <tissue evidence="3">Fresh tender leaves</tissue>
    </source>
</reference>
<comment type="caution">
    <text evidence="3">The sequence shown here is derived from an EMBL/GenBank/DDBJ whole genome shotgun (WGS) entry which is preliminary data.</text>
</comment>
<dbReference type="InterPro" id="IPR044974">
    <property type="entry name" value="Disease_R_plants"/>
</dbReference>
<dbReference type="InterPro" id="IPR001611">
    <property type="entry name" value="Leu-rich_rpt"/>
</dbReference>
<dbReference type="Gene3D" id="3.80.10.10">
    <property type="entry name" value="Ribonuclease Inhibitor"/>
    <property type="match status" value="2"/>
</dbReference>
<evidence type="ECO:0000313" key="4">
    <source>
        <dbReference type="Proteomes" id="UP001634007"/>
    </source>
</evidence>
<name>A0ABD3KID2_EUCGL</name>
<sequence length="418" mass="47950">MCINPDAFTKMRRLRLLILRNMHNSFQGPICLPNELRWFEWPGCACQILEFSSYPKKLVGLNMSRSNVAGVAKQFKGFQNLKYINFSNCKSLVHMPDLSCTPNLEELDLHSCKSLVEAHESVAYHDKLQVLNLMECYELSIFPNVLKSKNLRALHLEYCTKFERFPEIPHKLKGLKKLHLESTAIKGLPTSLENLVSLEGMYLRNCRNLISFPSSIYKLQNLDSLELEDCTNLIGFPKYEDLADSPMKSGLLNLTYLNLMGCNLSKVDFLENLSCCPLLEELVLSRNNITRLPTSISKRHRLSLLNVNNCHQLQKIPELPPYLRYFLADNCESLKSDGHSTFIHHLVRRGLPMADIPPHQVRFSLSHASKLCALVYCHSRKYKMGGSKKYKAILHLCAWNAGGYCTFMRMISITRLVY</sequence>
<keyword evidence="4" id="KW-1185">Reference proteome</keyword>
<dbReference type="EMBL" id="JBJKBG010000005">
    <property type="protein sequence ID" value="KAL3739669.1"/>
    <property type="molecule type" value="Genomic_DNA"/>
</dbReference>
<organism evidence="3 4">
    <name type="scientific">Eucalyptus globulus</name>
    <name type="common">Tasmanian blue gum</name>
    <dbReference type="NCBI Taxonomy" id="34317"/>
    <lineage>
        <taxon>Eukaryota</taxon>
        <taxon>Viridiplantae</taxon>
        <taxon>Streptophyta</taxon>
        <taxon>Embryophyta</taxon>
        <taxon>Tracheophyta</taxon>
        <taxon>Spermatophyta</taxon>
        <taxon>Magnoliopsida</taxon>
        <taxon>eudicotyledons</taxon>
        <taxon>Gunneridae</taxon>
        <taxon>Pentapetalae</taxon>
        <taxon>rosids</taxon>
        <taxon>malvids</taxon>
        <taxon>Myrtales</taxon>
        <taxon>Myrtaceae</taxon>
        <taxon>Myrtoideae</taxon>
        <taxon>Eucalypteae</taxon>
        <taxon>Eucalyptus</taxon>
    </lineage>
</organism>
<dbReference type="PROSITE" id="PS51450">
    <property type="entry name" value="LRR"/>
    <property type="match status" value="1"/>
</dbReference>
<feature type="domain" description="Disease resistance protein RPS4B/Roq1-like leucine-rich repeats" evidence="2">
    <location>
        <begin position="151"/>
        <end position="331"/>
    </location>
</feature>
<keyword evidence="1" id="KW-0611">Plant defense</keyword>